<comment type="similarity">
    <text evidence="4">Belongs to the cyclic nucleotide phosphodiesterase class-III family.</text>
</comment>
<dbReference type="RefSeq" id="WP_015457276.1">
    <property type="nucleotide sequence ID" value="NZ_MIPT01000001.1"/>
</dbReference>
<proteinExistence type="inferred from homology"/>
<reference evidence="6 7" key="1">
    <citation type="submission" date="2016-09" db="EMBL/GenBank/DDBJ databases">
        <title>Metabolic pathway, cell adaptation mechanisms and a novel monoxygenase revealed through proteogenomic-transcription analysis of a Sphingomonas haloaromaticamans strain degrading the fungicide ortho-phenylphenol.</title>
        <authorList>
            <person name="Perruchon C."/>
            <person name="Papadopoulou E.S."/>
            <person name="Rousidou C."/>
            <person name="Vasileiadis S."/>
            <person name="Tanou G."/>
            <person name="Amoutzias G."/>
            <person name="Molassiotis A."/>
            <person name="Karpouzas D.G."/>
        </authorList>
    </citation>
    <scope>NUCLEOTIDE SEQUENCE [LARGE SCALE GENOMIC DNA]</scope>
    <source>
        <strain evidence="6 7">P3</strain>
    </source>
</reference>
<evidence type="ECO:0000256" key="2">
    <source>
        <dbReference type="ARBA" id="ARBA00022801"/>
    </source>
</evidence>
<dbReference type="PANTHER" id="PTHR42988">
    <property type="entry name" value="PHOSPHOHYDROLASE"/>
    <property type="match status" value="1"/>
</dbReference>
<organism evidence="6 7">
    <name type="scientific">Edaphosphingomonas haloaromaticamans</name>
    <dbReference type="NCBI Taxonomy" id="653954"/>
    <lineage>
        <taxon>Bacteria</taxon>
        <taxon>Pseudomonadati</taxon>
        <taxon>Pseudomonadota</taxon>
        <taxon>Alphaproteobacteria</taxon>
        <taxon>Sphingomonadales</taxon>
        <taxon>Rhizorhabdaceae</taxon>
        <taxon>Edaphosphingomonas</taxon>
    </lineage>
</organism>
<dbReference type="OrthoDB" id="651281at2"/>
<dbReference type="Proteomes" id="UP000179467">
    <property type="component" value="Unassembled WGS sequence"/>
</dbReference>
<dbReference type="InterPro" id="IPR004843">
    <property type="entry name" value="Calcineurin-like_PHP"/>
</dbReference>
<sequence length="245" mass="27435">MAATRLFHASDLHFGREDVAAVAWFADRVRVERPHAVVITGDLTMRARSSEYEAATLWLQRLDVPVSIEPGNHDLPYFNPIARIAAPYRRYERLRRALELPLDLPGIWLVPLRTTTRAQWRFNWSWGVVRRRAIVEAVERLRACPPDHMAIIACHHPLIGNDMPDGHGETLRGEKALEAVAAAGAEAVLSGHVHQPFDARVDTAAGPVRLIGAGTLSERLRDAPPSFNELRVEDGRLDVSLRTMM</sequence>
<protein>
    <recommendedName>
        <fullName evidence="5">Calcineurin-like phosphoesterase domain-containing protein</fullName>
    </recommendedName>
</protein>
<dbReference type="GO" id="GO:0016787">
    <property type="term" value="F:hydrolase activity"/>
    <property type="evidence" value="ECO:0007669"/>
    <property type="project" value="UniProtKB-KW"/>
</dbReference>
<dbReference type="Gene3D" id="3.60.21.10">
    <property type="match status" value="1"/>
</dbReference>
<keyword evidence="3" id="KW-0408">Iron</keyword>
<evidence type="ECO:0000259" key="5">
    <source>
        <dbReference type="Pfam" id="PF00149"/>
    </source>
</evidence>
<keyword evidence="2" id="KW-0378">Hydrolase</keyword>
<accession>A0A1S1HFX5</accession>
<gene>
    <name evidence="6" type="ORF">BHE75_02733</name>
</gene>
<name>A0A1S1HFX5_9SPHN</name>
<dbReference type="EMBL" id="MIPT01000001">
    <property type="protein sequence ID" value="OHT20732.1"/>
    <property type="molecule type" value="Genomic_DNA"/>
</dbReference>
<dbReference type="PANTHER" id="PTHR42988:SF2">
    <property type="entry name" value="CYCLIC NUCLEOTIDE PHOSPHODIESTERASE CBUA0032-RELATED"/>
    <property type="match status" value="1"/>
</dbReference>
<evidence type="ECO:0000313" key="6">
    <source>
        <dbReference type="EMBL" id="OHT20732.1"/>
    </source>
</evidence>
<evidence type="ECO:0000313" key="7">
    <source>
        <dbReference type="Proteomes" id="UP000179467"/>
    </source>
</evidence>
<keyword evidence="1" id="KW-0479">Metal-binding</keyword>
<evidence type="ECO:0000256" key="3">
    <source>
        <dbReference type="ARBA" id="ARBA00023004"/>
    </source>
</evidence>
<dbReference type="GO" id="GO:0046872">
    <property type="term" value="F:metal ion binding"/>
    <property type="evidence" value="ECO:0007669"/>
    <property type="project" value="UniProtKB-KW"/>
</dbReference>
<dbReference type="SUPFAM" id="SSF56300">
    <property type="entry name" value="Metallo-dependent phosphatases"/>
    <property type="match status" value="1"/>
</dbReference>
<dbReference type="AlphaFoldDB" id="A0A1S1HFX5"/>
<dbReference type="Pfam" id="PF00149">
    <property type="entry name" value="Metallophos"/>
    <property type="match status" value="1"/>
</dbReference>
<evidence type="ECO:0000256" key="1">
    <source>
        <dbReference type="ARBA" id="ARBA00022723"/>
    </source>
</evidence>
<keyword evidence="7" id="KW-1185">Reference proteome</keyword>
<evidence type="ECO:0000256" key="4">
    <source>
        <dbReference type="ARBA" id="ARBA00025742"/>
    </source>
</evidence>
<feature type="domain" description="Calcineurin-like phosphoesterase" evidence="5">
    <location>
        <begin position="5"/>
        <end position="196"/>
    </location>
</feature>
<comment type="caution">
    <text evidence="6">The sequence shown here is derived from an EMBL/GenBank/DDBJ whole genome shotgun (WGS) entry which is preliminary data.</text>
</comment>
<dbReference type="InterPro" id="IPR029052">
    <property type="entry name" value="Metallo-depent_PP-like"/>
</dbReference>
<dbReference type="InterPro" id="IPR050884">
    <property type="entry name" value="CNP_phosphodiesterase-III"/>
</dbReference>